<evidence type="ECO:0000313" key="4">
    <source>
        <dbReference type="Ensembl" id="ENSCVAP00000032611.1"/>
    </source>
</evidence>
<dbReference type="InterPro" id="IPR018181">
    <property type="entry name" value="Heat_shock_70_CS"/>
</dbReference>
<dbReference type="InterPro" id="IPR043129">
    <property type="entry name" value="ATPase_NBD"/>
</dbReference>
<evidence type="ECO:0000313" key="5">
    <source>
        <dbReference type="Proteomes" id="UP000265020"/>
    </source>
</evidence>
<proteinExistence type="inferred from homology"/>
<dbReference type="GO" id="GO:0005524">
    <property type="term" value="F:ATP binding"/>
    <property type="evidence" value="ECO:0007669"/>
    <property type="project" value="UniProtKB-KW"/>
</dbReference>
<organism evidence="4 5">
    <name type="scientific">Cyprinodon variegatus</name>
    <name type="common">Sheepshead minnow</name>
    <dbReference type="NCBI Taxonomy" id="28743"/>
    <lineage>
        <taxon>Eukaryota</taxon>
        <taxon>Metazoa</taxon>
        <taxon>Chordata</taxon>
        <taxon>Craniata</taxon>
        <taxon>Vertebrata</taxon>
        <taxon>Euteleostomi</taxon>
        <taxon>Actinopterygii</taxon>
        <taxon>Neopterygii</taxon>
        <taxon>Teleostei</taxon>
        <taxon>Neoteleostei</taxon>
        <taxon>Acanthomorphata</taxon>
        <taxon>Ovalentaria</taxon>
        <taxon>Atherinomorphae</taxon>
        <taxon>Cyprinodontiformes</taxon>
        <taxon>Cyprinodontidae</taxon>
        <taxon>Cyprinodon</taxon>
    </lineage>
</organism>
<dbReference type="PROSITE" id="PS00297">
    <property type="entry name" value="HSP70_1"/>
    <property type="match status" value="1"/>
</dbReference>
<reference evidence="4" key="2">
    <citation type="submission" date="2025-09" db="UniProtKB">
        <authorList>
            <consortium name="Ensembl"/>
        </authorList>
    </citation>
    <scope>IDENTIFICATION</scope>
</reference>
<protein>
    <submittedName>
        <fullName evidence="4">Uncharacterized protein</fullName>
    </submittedName>
</protein>
<dbReference type="STRING" id="28743.ENSCVAP00000032611"/>
<dbReference type="PANTHER" id="PTHR14187">
    <property type="entry name" value="ALPHA KINASE/ELONGATION FACTOR 2 KINASE"/>
    <property type="match status" value="1"/>
</dbReference>
<reference evidence="4" key="1">
    <citation type="submission" date="2025-08" db="UniProtKB">
        <authorList>
            <consortium name="Ensembl"/>
        </authorList>
    </citation>
    <scope>IDENTIFICATION</scope>
</reference>
<evidence type="ECO:0000256" key="1">
    <source>
        <dbReference type="ARBA" id="ARBA00007381"/>
    </source>
</evidence>
<evidence type="ECO:0000256" key="2">
    <source>
        <dbReference type="ARBA" id="ARBA00022741"/>
    </source>
</evidence>
<dbReference type="PANTHER" id="PTHR14187:SF5">
    <property type="entry name" value="HEAT SHOCK 70 KDA PROTEIN 12A"/>
    <property type="match status" value="1"/>
</dbReference>
<dbReference type="AlphaFoldDB" id="A0A3Q2EJP3"/>
<keyword evidence="3" id="KW-0067">ATP-binding</keyword>
<dbReference type="Proteomes" id="UP000265020">
    <property type="component" value="Unassembled WGS sequence"/>
</dbReference>
<evidence type="ECO:0000256" key="3">
    <source>
        <dbReference type="ARBA" id="ARBA00022840"/>
    </source>
</evidence>
<keyword evidence="5" id="KW-1185">Reference proteome</keyword>
<comment type="similarity">
    <text evidence="1">Belongs to the heat shock protein 70 family.</text>
</comment>
<dbReference type="Ensembl" id="ENSCVAT00000033129.1">
    <property type="protein sequence ID" value="ENSCVAP00000032611.1"/>
    <property type="gene ID" value="ENSCVAG00000022778.1"/>
</dbReference>
<keyword evidence="2" id="KW-0547">Nucleotide-binding</keyword>
<name>A0A3Q2EJP3_CYPVA</name>
<dbReference type="Pfam" id="PF00012">
    <property type="entry name" value="HSP70"/>
    <property type="match status" value="1"/>
</dbReference>
<dbReference type="OMA" id="HCMENIT"/>
<dbReference type="GO" id="GO:0140662">
    <property type="term" value="F:ATP-dependent protein folding chaperone"/>
    <property type="evidence" value="ECO:0007669"/>
    <property type="project" value="InterPro"/>
</dbReference>
<dbReference type="InterPro" id="IPR013126">
    <property type="entry name" value="Hsp_70_fam"/>
</dbReference>
<dbReference type="GeneTree" id="ENSGT00940000154551"/>
<sequence length="333" mass="37784">NRPPIDSFIIAVDLGTSFSGYAFSITSRQQEIDPQVKYWGKKYGKETPKTPSCILFNGQKQFNSFGYEAKETYLSKLGAEAKDYLFFESFKMSLYGKKLSLDLKIKAANGKEMKAVEVFTEALKFLKDDALTTIAQNTQGRKFAAADFTWVLTVPAIWDHSAKQFMREAATRAGIVTRGNEDKLVIALEPEAASVYCKKLPSEGFITENLGKKKLDQSPGTQYIVVDCGGGTIDITVHEVLPGGTLKELHRASGNDLGGQTVDRKFKQFLSKIFCDGVWDEYEKKYPSELQKLMYDFTLFKKTDDDLVFYHLNYISRYKKLKYQPDILYSMIY</sequence>
<dbReference type="Gene3D" id="3.30.420.40">
    <property type="match status" value="2"/>
</dbReference>
<accession>A0A3Q2EJP3</accession>
<dbReference type="CDD" id="cd10229">
    <property type="entry name" value="ASKHA_NBD_HSP70_HSPA12"/>
    <property type="match status" value="1"/>
</dbReference>
<dbReference type="SUPFAM" id="SSF53067">
    <property type="entry name" value="Actin-like ATPase domain"/>
    <property type="match status" value="2"/>
</dbReference>